<evidence type="ECO:0000313" key="3">
    <source>
        <dbReference type="Proteomes" id="UP001204144"/>
    </source>
</evidence>
<name>A0AAE3H0J7_9BACT</name>
<gene>
    <name evidence="2" type="ORF">EGI31_06795</name>
</gene>
<accession>A0AAE3H0J7</accession>
<comment type="caution">
    <text evidence="2">The sequence shown here is derived from an EMBL/GenBank/DDBJ whole genome shotgun (WGS) entry which is preliminary data.</text>
</comment>
<evidence type="ECO:0000256" key="1">
    <source>
        <dbReference type="SAM" id="MobiDB-lite"/>
    </source>
</evidence>
<proteinExistence type="predicted"/>
<dbReference type="RefSeq" id="WP_255036429.1">
    <property type="nucleotide sequence ID" value="NZ_RJUF01000012.1"/>
</dbReference>
<protein>
    <recommendedName>
        <fullName evidence="4">AAA family ATPase</fullName>
    </recommendedName>
</protein>
<dbReference type="AlphaFoldDB" id="A0AAE3H0J7"/>
<keyword evidence="3" id="KW-1185">Reference proteome</keyword>
<reference evidence="2 3" key="1">
    <citation type="submission" date="2018-11" db="EMBL/GenBank/DDBJ databases">
        <title>Novel bacteria species description.</title>
        <authorList>
            <person name="Han J.-H."/>
        </authorList>
    </citation>
    <scope>NUCLEOTIDE SEQUENCE [LARGE SCALE GENOMIC DNA]</scope>
    <source>
        <strain evidence="2 3">KCTC23259</strain>
    </source>
</reference>
<feature type="region of interest" description="Disordered" evidence="1">
    <location>
        <begin position="1"/>
        <end position="22"/>
    </location>
</feature>
<organism evidence="2 3">
    <name type="scientific">Lacihabitans soyangensis</name>
    <dbReference type="NCBI Taxonomy" id="869394"/>
    <lineage>
        <taxon>Bacteria</taxon>
        <taxon>Pseudomonadati</taxon>
        <taxon>Bacteroidota</taxon>
        <taxon>Cytophagia</taxon>
        <taxon>Cytophagales</taxon>
        <taxon>Leadbetterellaceae</taxon>
        <taxon>Lacihabitans</taxon>
    </lineage>
</organism>
<dbReference type="Proteomes" id="UP001204144">
    <property type="component" value="Unassembled WGS sequence"/>
</dbReference>
<evidence type="ECO:0000313" key="2">
    <source>
        <dbReference type="EMBL" id="MCP9762658.1"/>
    </source>
</evidence>
<evidence type="ECO:0008006" key="4">
    <source>
        <dbReference type="Google" id="ProtNLM"/>
    </source>
</evidence>
<dbReference type="EMBL" id="RJUF01000012">
    <property type="protein sequence ID" value="MCP9762658.1"/>
    <property type="molecule type" value="Genomic_DNA"/>
</dbReference>
<sequence length="366" mass="42107">MSKKNLTDALLDGQTLTEPTPEKPAVRWSDFKIDNTTDIPPMVPTLYINGSIMCCEDGIFMMTGMKKTGKSIVLNNVLATAFVDDDKVNLNPARFLHINTVKCPPDKYVIYLDNEQSRARTQKFFYRVMKKAELIEPPKNLLFYNLKRLTAKERVQFLKEEIMPIANKIYLIMLDGLVDFVKSMNDEVEAKEFYDLYSQIIPETVSTVAVMHSKPGGESMGHIGAFFDKKAVGAANNKKDRTDGTHTLECSYAREDSDFEEIAYKWDNFEEDFRVLGDDEKLALKQKTLEDKINKWRDAVNQIFAVNTYLDKPGVYDGIKNYDNTIKKDGVDSKTLSKYVREQLKKYLEHGLIELKDNQYFKTKQD</sequence>